<keyword evidence="7" id="KW-0812">Transmembrane</keyword>
<comment type="subcellular location">
    <subcellularLocation>
        <location evidence="1">Nucleus</location>
    </subcellularLocation>
</comment>
<dbReference type="GO" id="GO:0006351">
    <property type="term" value="P:DNA-templated transcription"/>
    <property type="evidence" value="ECO:0007669"/>
    <property type="project" value="InterPro"/>
</dbReference>
<evidence type="ECO:0000256" key="2">
    <source>
        <dbReference type="ARBA" id="ARBA00022723"/>
    </source>
</evidence>
<evidence type="ECO:0000256" key="1">
    <source>
        <dbReference type="ARBA" id="ARBA00004123"/>
    </source>
</evidence>
<dbReference type="SMART" id="SM00906">
    <property type="entry name" value="Fungal_trans"/>
    <property type="match status" value="1"/>
</dbReference>
<keyword evidence="7" id="KW-0472">Membrane</keyword>
<name>A0A6A6GVS7_VIRVR</name>
<dbReference type="CDD" id="cd00067">
    <property type="entry name" value="GAL4"/>
    <property type="match status" value="1"/>
</dbReference>
<evidence type="ECO:0000313" key="9">
    <source>
        <dbReference type="EMBL" id="KAF2229884.1"/>
    </source>
</evidence>
<evidence type="ECO:0000256" key="7">
    <source>
        <dbReference type="SAM" id="Phobius"/>
    </source>
</evidence>
<dbReference type="InterPro" id="IPR050987">
    <property type="entry name" value="AtrR-like"/>
</dbReference>
<dbReference type="Gene3D" id="4.10.240.10">
    <property type="entry name" value="Zn(2)-C6 fungal-type DNA-binding domain"/>
    <property type="match status" value="1"/>
</dbReference>
<dbReference type="CDD" id="cd12148">
    <property type="entry name" value="fungal_TF_MHR"/>
    <property type="match status" value="1"/>
</dbReference>
<evidence type="ECO:0000256" key="6">
    <source>
        <dbReference type="ARBA" id="ARBA00023242"/>
    </source>
</evidence>
<dbReference type="PROSITE" id="PS50048">
    <property type="entry name" value="ZN2_CY6_FUNGAL_2"/>
    <property type="match status" value="1"/>
</dbReference>
<sequence length="601" mass="68375">MSASMVRRGAASGYANRRISRACDSCYARKIKCDAVESQCDYCRHHGLLCTYIRTRVGNGLPRRQRDNLRESYNRSNFLAISDDSGSNNGRLVHSQVRRDSAKLLSGVNLRRVTTFDSTPLIFETGSDFTTFCAGEFVSSLNFSLNKLPWQARYIQNDTPLTSPPNIQLPDRSVTEDCVSDFCASFIRLVFPVIDVRLFKNTIELAYSQSTATARTENAIARHCVYSLLCMVSLFEVNNKLSPETNIRSCMDKTQSYIPHFIREATIDALQTLIILCLFYLFSGDIQSAAMLNSLSSRMLFQFKAHVSTAPERPTGLDRRRHLRDLFWLCYTFDKEISLRLGQPPAIDDDHCDLTLPPGYEEMQKSGDYHDRHFPEEYMPPLFPWDIRLSFIKSRAYDMLYSSKGVQKKTKADLVRDVRALDDDLETWRKSLRPQLRPRLDVPHAPPVMSGQTTQSIMLNLAYYHCLAMIHRAISRCYNAMSPPNPGGQMDGLRLSLAVSVTASRSSLNYLRSTLHSIAVHCFWIVLFYPMPAILTIFCNVVLYPTDVGAMDDLQSLWQVPELFKGIQICKLIKAETLQFDMAEAFVKELVRLGTCAINHE</sequence>
<dbReference type="EMBL" id="ML991851">
    <property type="protein sequence ID" value="KAF2229884.1"/>
    <property type="molecule type" value="Genomic_DNA"/>
</dbReference>
<feature type="domain" description="Zn(2)-C6 fungal-type" evidence="8">
    <location>
        <begin position="22"/>
        <end position="52"/>
    </location>
</feature>
<gene>
    <name evidence="9" type="ORF">EV356DRAFT_365272</name>
</gene>
<keyword evidence="6" id="KW-0539">Nucleus</keyword>
<dbReference type="InterPro" id="IPR036864">
    <property type="entry name" value="Zn2-C6_fun-type_DNA-bd_sf"/>
</dbReference>
<reference evidence="9" key="1">
    <citation type="journal article" date="2020" name="Stud. Mycol.">
        <title>101 Dothideomycetes genomes: a test case for predicting lifestyles and emergence of pathogens.</title>
        <authorList>
            <person name="Haridas S."/>
            <person name="Albert R."/>
            <person name="Binder M."/>
            <person name="Bloem J."/>
            <person name="Labutti K."/>
            <person name="Salamov A."/>
            <person name="Andreopoulos B."/>
            <person name="Baker S."/>
            <person name="Barry K."/>
            <person name="Bills G."/>
            <person name="Bluhm B."/>
            <person name="Cannon C."/>
            <person name="Castanera R."/>
            <person name="Culley D."/>
            <person name="Daum C."/>
            <person name="Ezra D."/>
            <person name="Gonzalez J."/>
            <person name="Henrissat B."/>
            <person name="Kuo A."/>
            <person name="Liang C."/>
            <person name="Lipzen A."/>
            <person name="Lutzoni F."/>
            <person name="Magnuson J."/>
            <person name="Mondo S."/>
            <person name="Nolan M."/>
            <person name="Ohm R."/>
            <person name="Pangilinan J."/>
            <person name="Park H.-J."/>
            <person name="Ramirez L."/>
            <person name="Alfaro M."/>
            <person name="Sun H."/>
            <person name="Tritt A."/>
            <person name="Yoshinaga Y."/>
            <person name="Zwiers L.-H."/>
            <person name="Turgeon B."/>
            <person name="Goodwin S."/>
            <person name="Spatafora J."/>
            <person name="Crous P."/>
            <person name="Grigoriev I."/>
        </authorList>
    </citation>
    <scope>NUCLEOTIDE SEQUENCE</scope>
    <source>
        <strain evidence="9">Tuck. ex Michener</strain>
    </source>
</reference>
<keyword evidence="4" id="KW-0238">DNA-binding</keyword>
<dbReference type="Pfam" id="PF00172">
    <property type="entry name" value="Zn_clus"/>
    <property type="match status" value="1"/>
</dbReference>
<dbReference type="PANTHER" id="PTHR46910">
    <property type="entry name" value="TRANSCRIPTION FACTOR PDR1"/>
    <property type="match status" value="1"/>
</dbReference>
<dbReference type="OrthoDB" id="4116913at2759"/>
<keyword evidence="10" id="KW-1185">Reference proteome</keyword>
<keyword evidence="7" id="KW-1133">Transmembrane helix</keyword>
<keyword evidence="5" id="KW-0804">Transcription</keyword>
<evidence type="ECO:0000256" key="5">
    <source>
        <dbReference type="ARBA" id="ARBA00023163"/>
    </source>
</evidence>
<keyword evidence="3" id="KW-0805">Transcription regulation</keyword>
<dbReference type="AlphaFoldDB" id="A0A6A6GVS7"/>
<dbReference type="SUPFAM" id="SSF57701">
    <property type="entry name" value="Zn2/Cys6 DNA-binding domain"/>
    <property type="match status" value="1"/>
</dbReference>
<dbReference type="Pfam" id="PF04082">
    <property type="entry name" value="Fungal_trans"/>
    <property type="match status" value="1"/>
</dbReference>
<keyword evidence="2" id="KW-0479">Metal-binding</keyword>
<dbReference type="InterPro" id="IPR001138">
    <property type="entry name" value="Zn2Cys6_DnaBD"/>
</dbReference>
<accession>A0A6A6GVS7</accession>
<dbReference type="GO" id="GO:0003677">
    <property type="term" value="F:DNA binding"/>
    <property type="evidence" value="ECO:0007669"/>
    <property type="project" value="UniProtKB-KW"/>
</dbReference>
<dbReference type="GO" id="GO:0005634">
    <property type="term" value="C:nucleus"/>
    <property type="evidence" value="ECO:0007669"/>
    <property type="project" value="UniProtKB-SubCell"/>
</dbReference>
<evidence type="ECO:0000256" key="4">
    <source>
        <dbReference type="ARBA" id="ARBA00023125"/>
    </source>
</evidence>
<dbReference type="GO" id="GO:0000981">
    <property type="term" value="F:DNA-binding transcription factor activity, RNA polymerase II-specific"/>
    <property type="evidence" value="ECO:0007669"/>
    <property type="project" value="InterPro"/>
</dbReference>
<dbReference type="InterPro" id="IPR007219">
    <property type="entry name" value="XnlR_reg_dom"/>
</dbReference>
<organism evidence="9 10">
    <name type="scientific">Viridothelium virens</name>
    <name type="common">Speckled blister lichen</name>
    <name type="synonym">Trypethelium virens</name>
    <dbReference type="NCBI Taxonomy" id="1048519"/>
    <lineage>
        <taxon>Eukaryota</taxon>
        <taxon>Fungi</taxon>
        <taxon>Dikarya</taxon>
        <taxon>Ascomycota</taxon>
        <taxon>Pezizomycotina</taxon>
        <taxon>Dothideomycetes</taxon>
        <taxon>Dothideomycetes incertae sedis</taxon>
        <taxon>Trypetheliales</taxon>
        <taxon>Trypetheliaceae</taxon>
        <taxon>Viridothelium</taxon>
    </lineage>
</organism>
<dbReference type="SMART" id="SM00066">
    <property type="entry name" value="GAL4"/>
    <property type="match status" value="1"/>
</dbReference>
<dbReference type="Proteomes" id="UP000800092">
    <property type="component" value="Unassembled WGS sequence"/>
</dbReference>
<feature type="transmembrane region" description="Helical" evidence="7">
    <location>
        <begin position="523"/>
        <end position="544"/>
    </location>
</feature>
<protein>
    <recommendedName>
        <fullName evidence="8">Zn(2)-C6 fungal-type domain-containing protein</fullName>
    </recommendedName>
</protein>
<proteinExistence type="predicted"/>
<dbReference type="PANTHER" id="PTHR46910:SF37">
    <property type="entry name" value="ZN(II)2CYS6 TRANSCRIPTION FACTOR (EUROFUNG)"/>
    <property type="match status" value="1"/>
</dbReference>
<evidence type="ECO:0000256" key="3">
    <source>
        <dbReference type="ARBA" id="ARBA00023015"/>
    </source>
</evidence>
<evidence type="ECO:0000313" key="10">
    <source>
        <dbReference type="Proteomes" id="UP000800092"/>
    </source>
</evidence>
<dbReference type="GO" id="GO:0008270">
    <property type="term" value="F:zinc ion binding"/>
    <property type="evidence" value="ECO:0007669"/>
    <property type="project" value="InterPro"/>
</dbReference>
<evidence type="ECO:0000259" key="8">
    <source>
        <dbReference type="PROSITE" id="PS50048"/>
    </source>
</evidence>